<dbReference type="Gene3D" id="3.60.9.10">
    <property type="entry name" value="Aldehyde ferredoxin oxidoreductase, N-terminal domain"/>
    <property type="match status" value="1"/>
</dbReference>
<evidence type="ECO:0000256" key="1">
    <source>
        <dbReference type="ARBA" id="ARBA00001966"/>
    </source>
</evidence>
<dbReference type="PANTHER" id="PTHR30038:SF0">
    <property type="entry name" value="TUNGSTEN-CONTAINING ALDEHYDE FERREDOXIN OXIDOREDUCTASE"/>
    <property type="match status" value="1"/>
</dbReference>
<keyword evidence="3" id="KW-0004">4Fe-4S</keyword>
<name>A0A9Y1FL56_9ARCH</name>
<keyword evidence="6" id="KW-0408">Iron</keyword>
<evidence type="ECO:0000256" key="8">
    <source>
        <dbReference type="ARBA" id="ARBA00049934"/>
    </source>
</evidence>
<evidence type="ECO:0000256" key="4">
    <source>
        <dbReference type="ARBA" id="ARBA00022723"/>
    </source>
</evidence>
<accession>A0A9Y1FL56</accession>
<dbReference type="InterPro" id="IPR013983">
    <property type="entry name" value="Ald_Fedxn_OxRdtase_N"/>
</dbReference>
<evidence type="ECO:0000259" key="9">
    <source>
        <dbReference type="SMART" id="SM00790"/>
    </source>
</evidence>
<organism evidence="10">
    <name type="scientific">Candidatus Heimdallarchaeum aukensis</name>
    <dbReference type="NCBI Taxonomy" id="2876573"/>
    <lineage>
        <taxon>Archaea</taxon>
        <taxon>Promethearchaeati</taxon>
        <taxon>Candidatus Heimdallarchaeota</taxon>
        <taxon>Candidatus Heimdallarchaeia (ex Rinke et al. 2021) (nom. nud.)</taxon>
        <taxon>Candidatus Heimdallarchaeales</taxon>
        <taxon>Candidatus Heimdallarchaeaceae</taxon>
        <taxon>Candidatus Heimdallarchaeum</taxon>
    </lineage>
</organism>
<dbReference type="GO" id="GO:0051539">
    <property type="term" value="F:4 iron, 4 sulfur cluster binding"/>
    <property type="evidence" value="ECO:0007669"/>
    <property type="project" value="UniProtKB-KW"/>
</dbReference>
<dbReference type="EMBL" id="CP084166">
    <property type="protein sequence ID" value="UJG40975.1"/>
    <property type="molecule type" value="Genomic_DNA"/>
</dbReference>
<evidence type="ECO:0000256" key="6">
    <source>
        <dbReference type="ARBA" id="ARBA00023004"/>
    </source>
</evidence>
<dbReference type="InterPro" id="IPR036021">
    <property type="entry name" value="Tungsten_al_ferr_oxy-like_C"/>
</dbReference>
<evidence type="ECO:0000313" key="10">
    <source>
        <dbReference type="EMBL" id="UJG40975.1"/>
    </source>
</evidence>
<feature type="domain" description="Aldehyde ferredoxin oxidoreductase N-terminal" evidence="9">
    <location>
        <begin position="1"/>
        <end position="204"/>
    </location>
</feature>
<dbReference type="Gene3D" id="1.10.599.10">
    <property type="entry name" value="Aldehyde Ferredoxin Oxidoreductase Protein, subunit A, domain 3"/>
    <property type="match status" value="1"/>
</dbReference>
<sequence length="603" mass="67645">MKQVLLRINLSDGTHKIETIPQEVSRQFLGGTGFITYFLYKEIKPKIDPLSEENKIVIASGPLQGTIVPITGRYSIGTKSPLTGLFLDTNVGGFVGPELRFAGYDVIIIEGMAEKPIYISIIDDVISIKDASSLWGKTTHQTEDKLRELENEESMRVISIGPAGENKVKIACVTSDRFRNAGRGGLGAVFGSKNLKAIGIKGSSRPTNGNKEELDKIRRGIIKRAKTAKEHKHLLYQHGTSWLVDIANQYSQFPTKNFQSGVFDKHEKINHKALEKYKRKRRPCYKCVISCSEVLDASSFDWTDEEFIAKPEYETLGLIGGNCAIDDPETIIKANYRCNEYGLDTISTGSIIAMIMEGVEKGRIKEEEYQDIRFGNKEKLMELIDNIAYRQGIGDFLAEGLVDAAKKFNTEDLAVHTKKLPYAAWDPRGKLGLGLSYATAAVGASHLRGWPSTSDIPDKSAVSVIDSLIEQQDLKTLKDSLIICHFTHSISPALNIDDCHKMVEAAFDEKFEREEIINIAKRVWILKRMFNIREFKPNKAKEFDKLPPRFWEPMPEGRAKGMKAFISEEDFNKSLLALYEKRGLDELGEPLPSTISKLDLDKI</sequence>
<evidence type="ECO:0000256" key="7">
    <source>
        <dbReference type="ARBA" id="ARBA00023014"/>
    </source>
</evidence>
<dbReference type="AlphaFoldDB" id="A0A9Y1FL56"/>
<keyword evidence="5" id="KW-0560">Oxidoreductase</keyword>
<gene>
    <name evidence="10" type="ORF">K9W45_00605</name>
</gene>
<dbReference type="SMART" id="SM00790">
    <property type="entry name" value="AFOR_N"/>
    <property type="match status" value="1"/>
</dbReference>
<dbReference type="InterPro" id="IPR051919">
    <property type="entry name" value="W-dependent_AOR"/>
</dbReference>
<dbReference type="InterPro" id="IPR001203">
    <property type="entry name" value="OxRdtase_Ald_Fedxn_C"/>
</dbReference>
<dbReference type="InterPro" id="IPR013984">
    <property type="entry name" value="Ald_Fedxn_OxRdtase_dom2"/>
</dbReference>
<dbReference type="PANTHER" id="PTHR30038">
    <property type="entry name" value="ALDEHYDE FERREDOXIN OXIDOREDUCTASE"/>
    <property type="match status" value="1"/>
</dbReference>
<comment type="cofactor">
    <cofactor evidence="8">
        <name>tungstopterin</name>
        <dbReference type="ChEBI" id="CHEBI:30402"/>
    </cofactor>
</comment>
<dbReference type="SUPFAM" id="SSF56228">
    <property type="entry name" value="Aldehyde ferredoxin oxidoreductase, N-terminal domain"/>
    <property type="match status" value="1"/>
</dbReference>
<dbReference type="Pfam" id="PF02730">
    <property type="entry name" value="AFOR_N"/>
    <property type="match status" value="1"/>
</dbReference>
<comment type="cofactor">
    <cofactor evidence="1">
        <name>[4Fe-4S] cluster</name>
        <dbReference type="ChEBI" id="CHEBI:49883"/>
    </cofactor>
</comment>
<dbReference type="InterPro" id="IPR036503">
    <property type="entry name" value="Ald_Fedxn_OxRdtase_N_sf"/>
</dbReference>
<dbReference type="InterPro" id="IPR013985">
    <property type="entry name" value="Ald_Fedxn_OxRdtase_dom3"/>
</dbReference>
<evidence type="ECO:0000256" key="5">
    <source>
        <dbReference type="ARBA" id="ARBA00023002"/>
    </source>
</evidence>
<dbReference type="SUPFAM" id="SSF48310">
    <property type="entry name" value="Aldehyde ferredoxin oxidoreductase, C-terminal domains"/>
    <property type="match status" value="1"/>
</dbReference>
<keyword evidence="4" id="KW-0479">Metal-binding</keyword>
<dbReference type="Proteomes" id="UP001201020">
    <property type="component" value="Chromosome"/>
</dbReference>
<keyword evidence="7" id="KW-0411">Iron-sulfur</keyword>
<dbReference type="GO" id="GO:0016625">
    <property type="term" value="F:oxidoreductase activity, acting on the aldehyde or oxo group of donors, iron-sulfur protein as acceptor"/>
    <property type="evidence" value="ECO:0007669"/>
    <property type="project" value="InterPro"/>
</dbReference>
<dbReference type="GO" id="GO:0046872">
    <property type="term" value="F:metal ion binding"/>
    <property type="evidence" value="ECO:0007669"/>
    <property type="project" value="UniProtKB-KW"/>
</dbReference>
<proteinExistence type="inferred from homology"/>
<reference evidence="10" key="1">
    <citation type="journal article" date="2022" name="Nat. Microbiol.">
        <title>Unique mobile elements and scalable gene flow at the prokaryote-eukaryote boundary revealed by circularized Asgard archaea genomes.</title>
        <authorList>
            <person name="Wu F."/>
            <person name="Speth D.R."/>
            <person name="Philosof A."/>
            <person name="Cremiere A."/>
            <person name="Narayanan A."/>
            <person name="Barco R.A."/>
            <person name="Connon S.A."/>
            <person name="Amend J.P."/>
            <person name="Antoshechkin I.A."/>
            <person name="Orphan V.J."/>
        </authorList>
    </citation>
    <scope>NUCLEOTIDE SEQUENCE</scope>
    <source>
        <strain evidence="10">PM71</strain>
    </source>
</reference>
<protein>
    <submittedName>
        <fullName evidence="10">Aldehyde ferredoxin oxidoreductase family protein</fullName>
    </submittedName>
</protein>
<dbReference type="Pfam" id="PF01314">
    <property type="entry name" value="AFOR_C"/>
    <property type="match status" value="1"/>
</dbReference>
<evidence type="ECO:0000256" key="3">
    <source>
        <dbReference type="ARBA" id="ARBA00022485"/>
    </source>
</evidence>
<dbReference type="GO" id="GO:0009055">
    <property type="term" value="F:electron transfer activity"/>
    <property type="evidence" value="ECO:0007669"/>
    <property type="project" value="InterPro"/>
</dbReference>
<comment type="similarity">
    <text evidence="2">Belongs to the AOR/FOR family.</text>
</comment>
<evidence type="ECO:0000256" key="2">
    <source>
        <dbReference type="ARBA" id="ARBA00011032"/>
    </source>
</evidence>
<dbReference type="Gene3D" id="1.10.569.10">
    <property type="entry name" value="Aldehyde Ferredoxin Oxidoreductase Protein, subunit A, domain 2"/>
    <property type="match status" value="1"/>
</dbReference>